<proteinExistence type="predicted"/>
<dbReference type="Gene3D" id="1.20.1260.10">
    <property type="match status" value="1"/>
</dbReference>
<dbReference type="PROSITE" id="PS51257">
    <property type="entry name" value="PROKAR_LIPOPROTEIN"/>
    <property type="match status" value="1"/>
</dbReference>
<dbReference type="SUPFAM" id="SSF47240">
    <property type="entry name" value="Ferritin-like"/>
    <property type="match status" value="1"/>
</dbReference>
<dbReference type="EMBL" id="JBHSQE010000001">
    <property type="protein sequence ID" value="MFC6145365.1"/>
    <property type="molecule type" value="Genomic_DNA"/>
</dbReference>
<gene>
    <name evidence="2" type="ORF">ACFPUZ_00895</name>
</gene>
<dbReference type="RefSeq" id="WP_376998930.1">
    <property type="nucleotide sequence ID" value="NZ_JBHSQE010000001.1"/>
</dbReference>
<evidence type="ECO:0008006" key="4">
    <source>
        <dbReference type="Google" id="ProtNLM"/>
    </source>
</evidence>
<evidence type="ECO:0000313" key="3">
    <source>
        <dbReference type="Proteomes" id="UP001596244"/>
    </source>
</evidence>
<accession>A0ABW1QAR6</accession>
<comment type="caution">
    <text evidence="2">The sequence shown here is derived from an EMBL/GenBank/DDBJ whole genome shotgun (WGS) entry which is preliminary data.</text>
</comment>
<evidence type="ECO:0000256" key="1">
    <source>
        <dbReference type="SAM" id="SignalP"/>
    </source>
</evidence>
<sequence length="225" mass="23609">MKRRLLSLLLLPLLASCSVEMLGPRPNGELVALADQAHATDRADDAAELEAEIARLCGTHADGSVPTSCSYTVTPVEPADAFAVTVDAVDEVPAASRDLLARQAVALASGEADPVTLSEAAATQARALLDAEYAHLHGLEVAQAFHDVPAPLIDASEHRIHALRELLAPSGDVPVAAPGYAVSGDLQPADEGFVAALESAREARWLRAVSDAQDDAWRAWVARTT</sequence>
<name>A0ABW1QAR6_9CORY</name>
<keyword evidence="3" id="KW-1185">Reference proteome</keyword>
<dbReference type="InterPro" id="IPR012347">
    <property type="entry name" value="Ferritin-like"/>
</dbReference>
<organism evidence="2 3">
    <name type="scientific">Corynebacterium nasicanis</name>
    <dbReference type="NCBI Taxonomy" id="1448267"/>
    <lineage>
        <taxon>Bacteria</taxon>
        <taxon>Bacillati</taxon>
        <taxon>Actinomycetota</taxon>
        <taxon>Actinomycetes</taxon>
        <taxon>Mycobacteriales</taxon>
        <taxon>Corynebacteriaceae</taxon>
        <taxon>Corynebacterium</taxon>
    </lineage>
</organism>
<feature type="chain" id="PRO_5046478758" description="DUF4439 domain-containing protein" evidence="1">
    <location>
        <begin position="22"/>
        <end position="225"/>
    </location>
</feature>
<evidence type="ECO:0000313" key="2">
    <source>
        <dbReference type="EMBL" id="MFC6145365.1"/>
    </source>
</evidence>
<feature type="signal peptide" evidence="1">
    <location>
        <begin position="1"/>
        <end position="21"/>
    </location>
</feature>
<keyword evidence="1" id="KW-0732">Signal</keyword>
<reference evidence="3" key="1">
    <citation type="journal article" date="2019" name="Int. J. Syst. Evol. Microbiol.">
        <title>The Global Catalogue of Microorganisms (GCM) 10K type strain sequencing project: providing services to taxonomists for standard genome sequencing and annotation.</title>
        <authorList>
            <consortium name="The Broad Institute Genomics Platform"/>
            <consortium name="The Broad Institute Genome Sequencing Center for Infectious Disease"/>
            <person name="Wu L."/>
            <person name="Ma J."/>
        </authorList>
    </citation>
    <scope>NUCLEOTIDE SEQUENCE [LARGE SCALE GENOMIC DNA]</scope>
    <source>
        <strain evidence="3">CCUG 51943</strain>
    </source>
</reference>
<dbReference type="Proteomes" id="UP001596244">
    <property type="component" value="Unassembled WGS sequence"/>
</dbReference>
<dbReference type="InterPro" id="IPR009078">
    <property type="entry name" value="Ferritin-like_SF"/>
</dbReference>
<protein>
    <recommendedName>
        <fullName evidence="4">DUF4439 domain-containing protein</fullName>
    </recommendedName>
</protein>